<dbReference type="RefSeq" id="WP_066185437.1">
    <property type="nucleotide sequence ID" value="NZ_LCUJ01000002.1"/>
</dbReference>
<gene>
    <name evidence="1" type="ORF">AAX29_00555</name>
</gene>
<dbReference type="EMBL" id="LCUJ01000002">
    <property type="protein sequence ID" value="OCL99514.1"/>
    <property type="molecule type" value="Genomic_DNA"/>
</dbReference>
<accession>A0A1C0B7F6</accession>
<protein>
    <recommendedName>
        <fullName evidence="3">Tail fiber protein</fullName>
    </recommendedName>
</protein>
<dbReference type="AlphaFoldDB" id="A0A1C0B7F6"/>
<evidence type="ECO:0000313" key="1">
    <source>
        <dbReference type="EMBL" id="OCL99514.1"/>
    </source>
</evidence>
<evidence type="ECO:0000313" key="2">
    <source>
        <dbReference type="Proteomes" id="UP000093281"/>
    </source>
</evidence>
<reference evidence="2" key="1">
    <citation type="submission" date="2015-05" db="EMBL/GenBank/DDBJ databases">
        <authorList>
            <person name="Rovetto F."/>
            <person name="Cocolin L."/>
            <person name="Illeghems K."/>
            <person name="Van Nieuwerburgh F."/>
            <person name="Houf K."/>
        </authorList>
    </citation>
    <scope>NUCLEOTIDE SEQUENCE [LARGE SCALE GENOMIC DNA]</scope>
    <source>
        <strain evidence="2">DU22</strain>
    </source>
</reference>
<dbReference type="Proteomes" id="UP000093281">
    <property type="component" value="Unassembled WGS sequence"/>
</dbReference>
<organism evidence="1 2">
    <name type="scientific">Aliarcobacter thereius</name>
    <dbReference type="NCBI Taxonomy" id="544718"/>
    <lineage>
        <taxon>Bacteria</taxon>
        <taxon>Pseudomonadati</taxon>
        <taxon>Campylobacterota</taxon>
        <taxon>Epsilonproteobacteria</taxon>
        <taxon>Campylobacterales</taxon>
        <taxon>Arcobacteraceae</taxon>
        <taxon>Aliarcobacter</taxon>
    </lineage>
</organism>
<name>A0A1C0B7F6_9BACT</name>
<comment type="caution">
    <text evidence="1">The sequence shown here is derived from an EMBL/GenBank/DDBJ whole genome shotgun (WGS) entry which is preliminary data.</text>
</comment>
<proteinExistence type="predicted"/>
<sequence>MNHIKKLSPFDENKVAKEGSKQFRQNAAYSWEWLVEHTKEVNILIEDLNIYKDGLKGVLNEYLLQNLNENGLNKAVLGLDLVDNTKDTDKKVLSATKLTTARTIGGVAFNGTSNINLPGVNITGNQNTTGNSATATKLTTARTIGGVSFNGTANINLPGVNIAGNQNTSGNAATATKLATSRNIAIAGAVVGSAIFDGSANISINTVAGASQAVGTYILGKIKKDMNGNTPTVSFGGTLPGSSIQTYRSDGNSITYPTGTWRMQGGISVNLQAFQLWQRIA</sequence>
<dbReference type="PATRIC" id="fig|544718.51.peg.543"/>
<evidence type="ECO:0008006" key="3">
    <source>
        <dbReference type="Google" id="ProtNLM"/>
    </source>
</evidence>